<protein>
    <submittedName>
        <fullName evidence="4">Sarcoplasmic reticulum histidine-rich calcium-binding protein isoform X4</fullName>
    </submittedName>
</protein>
<gene>
    <name evidence="4" type="primary">LOC101239258</name>
</gene>
<feature type="compositionally biased region" description="Basic and acidic residues" evidence="1">
    <location>
        <begin position="589"/>
        <end position="601"/>
    </location>
</feature>
<feature type="compositionally biased region" description="Basic and acidic residues" evidence="1">
    <location>
        <begin position="140"/>
        <end position="160"/>
    </location>
</feature>
<evidence type="ECO:0000256" key="1">
    <source>
        <dbReference type="SAM" id="MobiDB-lite"/>
    </source>
</evidence>
<evidence type="ECO:0000313" key="4">
    <source>
        <dbReference type="RefSeq" id="XP_065664235.1"/>
    </source>
</evidence>
<keyword evidence="3" id="KW-1185">Reference proteome</keyword>
<feature type="region of interest" description="Disordered" evidence="1">
    <location>
        <begin position="665"/>
        <end position="735"/>
    </location>
</feature>
<dbReference type="RefSeq" id="XP_065664235.1">
    <property type="nucleotide sequence ID" value="XM_065808163.1"/>
</dbReference>
<dbReference type="GeneID" id="101239258"/>
<reference evidence="4" key="1">
    <citation type="submission" date="2025-08" db="UniProtKB">
        <authorList>
            <consortium name="RefSeq"/>
        </authorList>
    </citation>
    <scope>IDENTIFICATION</scope>
</reference>
<evidence type="ECO:0000313" key="3">
    <source>
        <dbReference type="Proteomes" id="UP001652625"/>
    </source>
</evidence>
<feature type="signal peptide" evidence="2">
    <location>
        <begin position="1"/>
        <end position="21"/>
    </location>
</feature>
<dbReference type="Proteomes" id="UP001652625">
    <property type="component" value="Chromosome 10"/>
</dbReference>
<feature type="region of interest" description="Disordered" evidence="1">
    <location>
        <begin position="74"/>
        <end position="97"/>
    </location>
</feature>
<name>A0ABM4CQT6_HYDVU</name>
<proteinExistence type="predicted"/>
<feature type="compositionally biased region" description="Basic and acidic residues" evidence="1">
    <location>
        <begin position="414"/>
        <end position="435"/>
    </location>
</feature>
<sequence>MAKEIHIILLLLLVKTNTYLADNSNLSINKLNKEDDDLNIHLATEDKLKIVSNLLKCADCHDQKKDLIRSHYDENNSQDQDQAHSEAELSSNHNYDLRNLRSSYKELKRRHNITSNATNRQMMIKPFSGSIVGDIKHKWRDEDKEEEGKKVKSDDEEKSTHSKGKKSKKEKDEAEEKDDNEEKTEHNEHKDVHEEHEEEHRSFHKPDDDAESFHKSHDDSEPFHKSHENHEPFHKSHDDHEPFHNSHEDHELFHKSHEDHEPFHKSHEDHESFHKPHEDPESFHKSHDYPEPFHKSHEDHEHFHKSHEDYEPYHKSHEDDEHFHKSHDEQFPNSNEGHESSHKSHEPIHHNGHEVNKKDEDEEILHDMDKDRNFDDGNLVHEKLKEEDKKLEEEDKEEFNHHGGGFEEDEEDDGFGKDHYDDLHQQDLDKDMDFPREDDEYRRHHKRNHENLKNHHNEYENHHLPHFNENHNLPHFSENHNLPHFNENVKNLLAPKDVNYLSHGAEPLFSSPNNEEKVSMEGINKDMEYNNRFEGDNQNIYNPIQSFVEKSHKAHEVDNDYLNNPGESIGRRIEREEAISGQFTRKYDVQKSKVESAKKDPYSSIEDLKVDDDEGPDDAPSKNKKHSPGELAWNKDMPYKDLKNKNQAHRRHHFHEFSEFSRFPKFGELGRGGSKKHHNRRKGNEREKISNHPDEYDSHGHIKGEIRNYDDEYDSPDEEENHSHKKESHYKAIEHPHDGIEKFGKDDEEVIINDRTHQGDINEVEIVKQLTDPKAALTHGVRSHRQSFDKSNIGALHEPKEYGVKTSHGLLGNSEKDGGGEFYESNPNVYPHEFNSYNRPYSNQNIQIGQYGKRRLVKYDPFDTIVGGGFNGETTFKSFDQAEDIFKKMRNVVKETSLAPNEIKEHADHFIKAKRTSIGIQKHGKRNTLKKIESRLKKIQEKIFSKSAFQKQMKKSQS</sequence>
<accession>A0ABM4CQT6</accession>
<feature type="compositionally biased region" description="Basic and acidic residues" evidence="1">
    <location>
        <begin position="682"/>
        <end position="710"/>
    </location>
</feature>
<keyword evidence="2" id="KW-0732">Signal</keyword>
<feature type="region of interest" description="Disordered" evidence="1">
    <location>
        <begin position="589"/>
        <end position="651"/>
    </location>
</feature>
<feature type="compositionally biased region" description="Acidic residues" evidence="1">
    <location>
        <begin position="711"/>
        <end position="720"/>
    </location>
</feature>
<feature type="compositionally biased region" description="Basic and acidic residues" evidence="1">
    <location>
        <begin position="183"/>
        <end position="405"/>
    </location>
</feature>
<organism evidence="3 4">
    <name type="scientific">Hydra vulgaris</name>
    <name type="common">Hydra</name>
    <name type="synonym">Hydra attenuata</name>
    <dbReference type="NCBI Taxonomy" id="6087"/>
    <lineage>
        <taxon>Eukaryota</taxon>
        <taxon>Metazoa</taxon>
        <taxon>Cnidaria</taxon>
        <taxon>Hydrozoa</taxon>
        <taxon>Hydroidolina</taxon>
        <taxon>Anthoathecata</taxon>
        <taxon>Aplanulata</taxon>
        <taxon>Hydridae</taxon>
        <taxon>Hydra</taxon>
    </lineage>
</organism>
<evidence type="ECO:0000256" key="2">
    <source>
        <dbReference type="SAM" id="SignalP"/>
    </source>
</evidence>
<feature type="chain" id="PRO_5045939754" evidence="2">
    <location>
        <begin position="22"/>
        <end position="958"/>
    </location>
</feature>
<feature type="region of interest" description="Disordered" evidence="1">
    <location>
        <begin position="140"/>
        <end position="435"/>
    </location>
</feature>